<evidence type="ECO:0000313" key="1">
    <source>
        <dbReference type="EMBL" id="KAI8565768.1"/>
    </source>
</evidence>
<accession>A0ACC0PLU1</accession>
<reference evidence="1" key="1">
    <citation type="submission" date="2022-02" db="EMBL/GenBank/DDBJ databases">
        <title>Plant Genome Project.</title>
        <authorList>
            <person name="Zhang R.-G."/>
        </authorList>
    </citation>
    <scope>NUCLEOTIDE SEQUENCE</scope>
    <source>
        <strain evidence="1">AT1</strain>
    </source>
</reference>
<protein>
    <submittedName>
        <fullName evidence="1">Uncharacterized protein</fullName>
    </submittedName>
</protein>
<name>A0ACC0PLU1_RHOML</name>
<gene>
    <name evidence="1" type="ORF">RHMOL_Rhmol03G0287200</name>
</gene>
<dbReference type="EMBL" id="CM046390">
    <property type="protein sequence ID" value="KAI8565768.1"/>
    <property type="molecule type" value="Genomic_DNA"/>
</dbReference>
<comment type="caution">
    <text evidence="1">The sequence shown here is derived from an EMBL/GenBank/DDBJ whole genome shotgun (WGS) entry which is preliminary data.</text>
</comment>
<organism evidence="1 2">
    <name type="scientific">Rhododendron molle</name>
    <name type="common">Chinese azalea</name>
    <name type="synonym">Azalea mollis</name>
    <dbReference type="NCBI Taxonomy" id="49168"/>
    <lineage>
        <taxon>Eukaryota</taxon>
        <taxon>Viridiplantae</taxon>
        <taxon>Streptophyta</taxon>
        <taxon>Embryophyta</taxon>
        <taxon>Tracheophyta</taxon>
        <taxon>Spermatophyta</taxon>
        <taxon>Magnoliopsida</taxon>
        <taxon>eudicotyledons</taxon>
        <taxon>Gunneridae</taxon>
        <taxon>Pentapetalae</taxon>
        <taxon>asterids</taxon>
        <taxon>Ericales</taxon>
        <taxon>Ericaceae</taxon>
        <taxon>Ericoideae</taxon>
        <taxon>Rhodoreae</taxon>
        <taxon>Rhododendron</taxon>
    </lineage>
</organism>
<proteinExistence type="predicted"/>
<sequence>MGFLAAPQVDQAWVDQLEEEWEAARTDPLDGLSLFMLFYQPEPASPKEEEYVWDPQPTAVQLDWDQNFYLEQVDAKDDVDEPYLEFYVDGEVIPDERRQLGSFNPLVNKLSEVAHKFHHKSDPTDNIVPVEEPCPYVVLEDDCLVMALDEVPEDLWDVDEIVDLNTNLLPANFWEVDKVVDIQMGNEVWTVNSALVDAGFWDTPFVANPGVPFEDAAAQDPAFWEGLIMEDLETALG</sequence>
<evidence type="ECO:0000313" key="2">
    <source>
        <dbReference type="Proteomes" id="UP001062846"/>
    </source>
</evidence>
<keyword evidence="2" id="KW-1185">Reference proteome</keyword>
<dbReference type="Proteomes" id="UP001062846">
    <property type="component" value="Chromosome 3"/>
</dbReference>